<keyword evidence="1" id="KW-1133">Transmembrane helix</keyword>
<feature type="domain" description="DUF6533" evidence="2">
    <location>
        <begin position="64"/>
        <end position="110"/>
    </location>
</feature>
<feature type="transmembrane region" description="Helical" evidence="1">
    <location>
        <begin position="259"/>
        <end position="279"/>
    </location>
</feature>
<evidence type="ECO:0000313" key="3">
    <source>
        <dbReference type="EMBL" id="KZP05189.1"/>
    </source>
</evidence>
<feature type="transmembrane region" description="Helical" evidence="1">
    <location>
        <begin position="221"/>
        <end position="239"/>
    </location>
</feature>
<reference evidence="3" key="1">
    <citation type="journal article" date="2016" name="Mol. Biol. Evol.">
        <title>Comparative Genomics of Early-Diverging Mushroom-Forming Fungi Provides Insights into the Origins of Lignocellulose Decay Capabilities.</title>
        <authorList>
            <person name="Nagy L.G."/>
            <person name="Riley R."/>
            <person name="Tritt A."/>
            <person name="Adam C."/>
            <person name="Daum C."/>
            <person name="Floudas D."/>
            <person name="Sun H."/>
            <person name="Yadav J.S."/>
            <person name="Pangilinan J."/>
            <person name="Larsson K.H."/>
            <person name="Matsuura K."/>
            <person name="Barry K."/>
            <person name="Labutti K."/>
            <person name="Kuo R."/>
            <person name="Ohm R.A."/>
            <person name="Bhattacharya S.S."/>
            <person name="Shirouzu T."/>
            <person name="Yoshinaga Y."/>
            <person name="Martin F.M."/>
            <person name="Grigoriev I.V."/>
            <person name="Hibbett D.S."/>
        </authorList>
    </citation>
    <scope>NUCLEOTIDE SEQUENCE [LARGE SCALE GENOMIC DNA]</scope>
    <source>
        <strain evidence="3">CBS 109695</strain>
    </source>
</reference>
<feature type="transmembrane region" description="Helical" evidence="1">
    <location>
        <begin position="100"/>
        <end position="121"/>
    </location>
</feature>
<sequence length="362" mass="40561">MGHSFDITVRVARCAAFNVLWVWQCGTRDTGKGLKAWLAQQAKLILLSSMSTNLHYERIHILFYFDVASTCLLSYDYLLTFSSEMSLIWAGPGKWTVFQVLFVLSRYSPFADAVIVLYAHLGLNIDNTSCDRLHIAIGWMLTLGQMLTEVTFLMRVWAMWGGTRRIGAFLGAFFFAAWIPCLVLEGIILNAFAATKQASSSVIGCTKDIAGDVKLVRIQDAIILLYWIVLLALLVCKGGSPRKRLSGTGFYALLYRDGITYCVLLCGLGTVKMIATVFAPEFLKLLNFLQHAILSVLTNRILFRLRQYNLRTTRIEDATMLDFVPDGTLAFGRSENDNADLIELQRLRNSDDMAADSRMGRG</sequence>
<organism evidence="3">
    <name type="scientific">Athelia psychrophila</name>
    <dbReference type="NCBI Taxonomy" id="1759441"/>
    <lineage>
        <taxon>Eukaryota</taxon>
        <taxon>Fungi</taxon>
        <taxon>Dikarya</taxon>
        <taxon>Basidiomycota</taxon>
        <taxon>Agaricomycotina</taxon>
        <taxon>Agaricomycetes</taxon>
        <taxon>Agaricomycetidae</taxon>
        <taxon>Atheliales</taxon>
        <taxon>Atheliaceae</taxon>
        <taxon>Athelia</taxon>
    </lineage>
</organism>
<dbReference type="InterPro" id="IPR045340">
    <property type="entry name" value="DUF6533"/>
</dbReference>
<name>A0A167VN16_9AGAM</name>
<feature type="transmembrane region" description="Helical" evidence="1">
    <location>
        <begin position="166"/>
        <end position="192"/>
    </location>
</feature>
<evidence type="ECO:0000256" key="1">
    <source>
        <dbReference type="SAM" id="Phobius"/>
    </source>
</evidence>
<dbReference type="Pfam" id="PF20151">
    <property type="entry name" value="DUF6533"/>
    <property type="match status" value="1"/>
</dbReference>
<dbReference type="EMBL" id="KV417856">
    <property type="protein sequence ID" value="KZP05189.1"/>
    <property type="molecule type" value="Genomic_DNA"/>
</dbReference>
<feature type="transmembrane region" description="Helical" evidence="1">
    <location>
        <begin position="133"/>
        <end position="154"/>
    </location>
</feature>
<accession>A0A167VN16</accession>
<evidence type="ECO:0000259" key="2">
    <source>
        <dbReference type="Pfam" id="PF20151"/>
    </source>
</evidence>
<proteinExistence type="predicted"/>
<gene>
    <name evidence="3" type="ORF">FIBSPDRAFT_1054229</name>
</gene>
<protein>
    <recommendedName>
        <fullName evidence="2">DUF6533 domain-containing protein</fullName>
    </recommendedName>
</protein>
<keyword evidence="1" id="KW-0812">Transmembrane</keyword>
<dbReference type="AlphaFoldDB" id="A0A167VN16"/>
<keyword evidence="1" id="KW-0472">Membrane</keyword>